<dbReference type="GO" id="GO:0004601">
    <property type="term" value="F:peroxidase activity"/>
    <property type="evidence" value="ECO:0007669"/>
    <property type="project" value="UniProtKB-KW"/>
</dbReference>
<dbReference type="AlphaFoldDB" id="A0A7W7MRC5"/>
<proteinExistence type="predicted"/>
<comment type="caution">
    <text evidence="1">The sequence shown here is derived from an EMBL/GenBank/DDBJ whole genome shotgun (WGS) entry which is preliminary data.</text>
</comment>
<keyword evidence="1" id="KW-0575">Peroxidase</keyword>
<dbReference type="PANTHER" id="PTHR34846:SF5">
    <property type="entry name" value="CARBOXYMUCONOLACTONE DECARBOXYLASE-LIKE DOMAIN-CONTAINING PROTEIN"/>
    <property type="match status" value="1"/>
</dbReference>
<gene>
    <name evidence="1" type="ORF">BJ971_004662</name>
</gene>
<dbReference type="Proteomes" id="UP000578112">
    <property type="component" value="Unassembled WGS sequence"/>
</dbReference>
<dbReference type="InterPro" id="IPR029032">
    <property type="entry name" value="AhpD-like"/>
</dbReference>
<dbReference type="RefSeq" id="WP_239087767.1">
    <property type="nucleotide sequence ID" value="NZ_BOMK01000066.1"/>
</dbReference>
<evidence type="ECO:0000313" key="1">
    <source>
        <dbReference type="EMBL" id="MBB4764106.1"/>
    </source>
</evidence>
<accession>A0A7W7MRC5</accession>
<dbReference type="SUPFAM" id="SSF69118">
    <property type="entry name" value="AhpD-like"/>
    <property type="match status" value="1"/>
</dbReference>
<dbReference type="Gene3D" id="1.20.1290.10">
    <property type="entry name" value="AhpD-like"/>
    <property type="match status" value="1"/>
</dbReference>
<protein>
    <submittedName>
        <fullName evidence="1">Alkylhydroperoxidase family enzyme</fullName>
    </submittedName>
</protein>
<organism evidence="1 2">
    <name type="scientific">Actinoplanes digitatis</name>
    <dbReference type="NCBI Taxonomy" id="1868"/>
    <lineage>
        <taxon>Bacteria</taxon>
        <taxon>Bacillati</taxon>
        <taxon>Actinomycetota</taxon>
        <taxon>Actinomycetes</taxon>
        <taxon>Micromonosporales</taxon>
        <taxon>Micromonosporaceae</taxon>
        <taxon>Actinoplanes</taxon>
    </lineage>
</organism>
<reference evidence="1 2" key="1">
    <citation type="submission" date="2020-08" db="EMBL/GenBank/DDBJ databases">
        <title>Sequencing the genomes of 1000 actinobacteria strains.</title>
        <authorList>
            <person name="Klenk H.-P."/>
        </authorList>
    </citation>
    <scope>NUCLEOTIDE SEQUENCE [LARGE SCALE GENOMIC DNA]</scope>
    <source>
        <strain evidence="1 2">DSM 43149</strain>
    </source>
</reference>
<evidence type="ECO:0000313" key="2">
    <source>
        <dbReference type="Proteomes" id="UP000578112"/>
    </source>
</evidence>
<dbReference type="EMBL" id="JACHNH010000001">
    <property type="protein sequence ID" value="MBB4764106.1"/>
    <property type="molecule type" value="Genomic_DNA"/>
</dbReference>
<keyword evidence="1" id="KW-0560">Oxidoreductase</keyword>
<keyword evidence="2" id="KW-1185">Reference proteome</keyword>
<name>A0A7W7MRC5_9ACTN</name>
<dbReference type="PANTHER" id="PTHR34846">
    <property type="entry name" value="4-CARBOXYMUCONOLACTONE DECARBOXYLASE FAMILY PROTEIN (AFU_ORTHOLOGUE AFUA_6G11590)"/>
    <property type="match status" value="1"/>
</dbReference>
<sequence>MARVPPLDAPYAADVAAQLAAMMPAGTPPIGLFRTLARNLPMTVAMSDWGRYELGPRMSLTMREREIVIVRTCARCRCEYEWGTHLMFFADRVRLTRDQIASLTDGSPEDPCWTVGRERVLIRVADALHDTSDVGDELWRAARDVLDEPQLLDLLLLCGWYHAISFAARAARVAPEPGAPRFAEFLRSP</sequence>